<gene>
    <name evidence="2" type="ORF">RF11_13011</name>
</gene>
<proteinExistence type="predicted"/>
<feature type="signal peptide" evidence="1">
    <location>
        <begin position="1"/>
        <end position="20"/>
    </location>
</feature>
<evidence type="ECO:0000313" key="2">
    <source>
        <dbReference type="EMBL" id="KII64289.1"/>
    </source>
</evidence>
<keyword evidence="1" id="KW-0732">Signal</keyword>
<evidence type="ECO:0000256" key="1">
    <source>
        <dbReference type="SAM" id="SignalP"/>
    </source>
</evidence>
<sequence length="197" mass="23278">MLIFIVPLFSIISFHLIVNDKKVPTEFNVTLKQAATDLYNVDTIRTNFNPDTSEFTIEFQNHIREWSEIKCFINEYETEIEISECIVSFLIRVKEYVVNDSVGYRFKFNKKIKYEFKNHFMELYFDVSRSKLITSRFEDISIEFDCFNQICEFDNNWKLVELFSESNELVYPCQNIGPIPSNTSDTCELSKNVVTIS</sequence>
<name>A0A0C2IG53_THEKT</name>
<dbReference type="AlphaFoldDB" id="A0A0C2IG53"/>
<reference evidence="2 3" key="1">
    <citation type="journal article" date="2014" name="Genome Biol. Evol.">
        <title>The genome of the myxosporean Thelohanellus kitauei shows adaptations to nutrient acquisition within its fish host.</title>
        <authorList>
            <person name="Yang Y."/>
            <person name="Xiong J."/>
            <person name="Zhou Z."/>
            <person name="Huo F."/>
            <person name="Miao W."/>
            <person name="Ran C."/>
            <person name="Liu Y."/>
            <person name="Zhang J."/>
            <person name="Feng J."/>
            <person name="Wang M."/>
            <person name="Wang M."/>
            <person name="Wang L."/>
            <person name="Yao B."/>
        </authorList>
    </citation>
    <scope>NUCLEOTIDE SEQUENCE [LARGE SCALE GENOMIC DNA]</scope>
    <source>
        <strain evidence="2">Wuqing</strain>
    </source>
</reference>
<protein>
    <submittedName>
        <fullName evidence="2">Uncharacterized protein</fullName>
    </submittedName>
</protein>
<comment type="caution">
    <text evidence="2">The sequence shown here is derived from an EMBL/GenBank/DDBJ whole genome shotgun (WGS) entry which is preliminary data.</text>
</comment>
<organism evidence="2 3">
    <name type="scientific">Thelohanellus kitauei</name>
    <name type="common">Myxosporean</name>
    <dbReference type="NCBI Taxonomy" id="669202"/>
    <lineage>
        <taxon>Eukaryota</taxon>
        <taxon>Metazoa</taxon>
        <taxon>Cnidaria</taxon>
        <taxon>Myxozoa</taxon>
        <taxon>Myxosporea</taxon>
        <taxon>Bivalvulida</taxon>
        <taxon>Platysporina</taxon>
        <taxon>Myxobolidae</taxon>
        <taxon>Thelohanellus</taxon>
    </lineage>
</organism>
<feature type="chain" id="PRO_5002150460" evidence="1">
    <location>
        <begin position="21"/>
        <end position="197"/>
    </location>
</feature>
<keyword evidence="3" id="KW-1185">Reference proteome</keyword>
<dbReference type="Proteomes" id="UP000031668">
    <property type="component" value="Unassembled WGS sequence"/>
</dbReference>
<accession>A0A0C2IG53</accession>
<evidence type="ECO:0000313" key="3">
    <source>
        <dbReference type="Proteomes" id="UP000031668"/>
    </source>
</evidence>
<dbReference type="EMBL" id="JWZT01004343">
    <property type="protein sequence ID" value="KII64289.1"/>
    <property type="molecule type" value="Genomic_DNA"/>
</dbReference>